<gene>
    <name evidence="1" type="ORF">RFM51_25300</name>
</gene>
<dbReference type="Proteomes" id="UP001272097">
    <property type="component" value="Unassembled WGS sequence"/>
</dbReference>
<accession>A0ABU4X3M1</accession>
<organism evidence="1 2">
    <name type="scientific">Mesorhizobium australafricanum</name>
    <dbReference type="NCBI Taxonomy" id="3072311"/>
    <lineage>
        <taxon>Bacteria</taxon>
        <taxon>Pseudomonadati</taxon>
        <taxon>Pseudomonadota</taxon>
        <taxon>Alphaproteobacteria</taxon>
        <taxon>Hyphomicrobiales</taxon>
        <taxon>Phyllobacteriaceae</taxon>
        <taxon>Mesorhizobium</taxon>
    </lineage>
</organism>
<dbReference type="RefSeq" id="WP_320216897.1">
    <property type="nucleotide sequence ID" value="NZ_JAVIIS010000048.1"/>
</dbReference>
<protein>
    <recommendedName>
        <fullName evidence="3">Tat (Twin-arginine translocation) pathway signal sequence</fullName>
    </recommendedName>
</protein>
<proteinExistence type="predicted"/>
<evidence type="ECO:0008006" key="3">
    <source>
        <dbReference type="Google" id="ProtNLM"/>
    </source>
</evidence>
<dbReference type="EMBL" id="JAVIIS010000048">
    <property type="protein sequence ID" value="MDX8442902.1"/>
    <property type="molecule type" value="Genomic_DNA"/>
</dbReference>
<sequence length="246" mass="27144">MADSDNNMTLPFVTRRRVLAGTAIAMAGWQPKAFARNDLEKDQAADPAVAVWRKFQAALEQTERLCLQQQRLERKLAETVGFPCATIRLRDGESVTLHSLRALQEVLDLDPEDAAMRAKAEADFADHQMRWDAADKEIGYSATLRAERNAADRAEHLLETLSKTPAASLAGVAAKLDAALREGEVSEASDEFPWPQIRSALDDVIRIGQRLVPEQVFPNDMLRPAALRKRGGDSLPVWFEVNGGAA</sequence>
<name>A0ABU4X3M1_9HYPH</name>
<evidence type="ECO:0000313" key="2">
    <source>
        <dbReference type="Proteomes" id="UP001272097"/>
    </source>
</evidence>
<evidence type="ECO:0000313" key="1">
    <source>
        <dbReference type="EMBL" id="MDX8442902.1"/>
    </source>
</evidence>
<comment type="caution">
    <text evidence="1">The sequence shown here is derived from an EMBL/GenBank/DDBJ whole genome shotgun (WGS) entry which is preliminary data.</text>
</comment>
<reference evidence="1 2" key="1">
    <citation type="submission" date="2023-08" db="EMBL/GenBank/DDBJ databases">
        <title>Implementing the SeqCode for naming new Mesorhizobium species isolated from Vachellia karroo root nodules.</title>
        <authorList>
            <person name="Van Lill M."/>
        </authorList>
    </citation>
    <scope>NUCLEOTIDE SEQUENCE [LARGE SCALE GENOMIC DNA]</scope>
    <source>
        <strain evidence="1 2">VK3E</strain>
    </source>
</reference>
<keyword evidence="2" id="KW-1185">Reference proteome</keyword>